<reference evidence="1" key="2">
    <citation type="submission" date="2022-03" db="EMBL/GenBank/DDBJ databases">
        <title>Draft title - Genomic analysis of global carrot germplasm unveils the trajectory of domestication and the origin of high carotenoid orange carrot.</title>
        <authorList>
            <person name="Iorizzo M."/>
            <person name="Ellison S."/>
            <person name="Senalik D."/>
            <person name="Macko-Podgorni A."/>
            <person name="Grzebelus D."/>
            <person name="Bostan H."/>
            <person name="Rolling W."/>
            <person name="Curaba J."/>
            <person name="Simon P."/>
        </authorList>
    </citation>
    <scope>NUCLEOTIDE SEQUENCE</scope>
    <source>
        <tissue evidence="1">Leaf</tissue>
    </source>
</reference>
<protein>
    <submittedName>
        <fullName evidence="1">Uncharacterized protein</fullName>
    </submittedName>
</protein>
<dbReference type="AlphaFoldDB" id="A0A162AXH8"/>
<dbReference type="PANTHER" id="PTHR31325">
    <property type="entry name" value="OS01G0798800 PROTEIN-RELATED"/>
    <property type="match status" value="1"/>
</dbReference>
<keyword evidence="2" id="KW-1185">Reference proteome</keyword>
<dbReference type="Proteomes" id="UP000077755">
    <property type="component" value="Chromosome 2"/>
</dbReference>
<name>A0A162AXH8_DAUCS</name>
<gene>
    <name evidence="1" type="ORF">DCAR_0209134</name>
</gene>
<sequence>MAESSDPIPEAWKSLWDKWDLRSFIFISLFLQTLLVLVAPLRKRTSRSWIIMPLWSAYLLADWAANFAVGLIASSNDDSTSGSKKSTDADLLAFWAPFLLVHLGGPDTITAFALEDNELWLRHLFGLLFQCVAVVYVFIQALPVKENLWIPTLLMFLAGVIKYAERTRSLYLASASSFRDSMLTEPDPGPNYAKLMDEYYSKKMARLPTWIEMLPEPDRVVKAANIFKPGELTNLEVVQYAYRYFETFKGLVVDLIFSFRERNQSRDFFLARTAEDAFRVVEVELNFLYEVLFTKLPVVYDRLGYCCRCFSFIAVIMSLVLFYHTDKEKFEGFDVGVTYTLLIGAITLDVIAFIMLVFSDWTVVALRKSPDQVTSSTKSRSHRILSWLLKIKTKRLKLDSLPILSRRWGETMSTYNVISYCLNRRPRKRTVLYEYVGLTTFLDEIWYVERIRFYPRLRDFIFEELKAKSLMADDLDTSREICSAKGEWVLRIEDYGCKELLPFVVDVDYDESLLLWHIATDLCYNDEKDKPQNKAYREIAKHISDYMIYLLVMQPNMMAAVSGIGLIRFRDTCAEATKFFKNSNVRLRNSWFISCCGGSIDQEVLLEASRRILAVNTEVPPITVKGDRSKSVLFDAAILAHKLKELPQKEINKEKVDKWYIISKVWIELLSYAATHIRSDSHAQQLSRGGDLITIVWLLMAHFGLGDQFQINEGHARAKLIVGK</sequence>
<evidence type="ECO:0000313" key="1">
    <source>
        <dbReference type="EMBL" id="WOG89894.1"/>
    </source>
</evidence>
<accession>A0A162AXH8</accession>
<evidence type="ECO:0000313" key="2">
    <source>
        <dbReference type="Proteomes" id="UP000077755"/>
    </source>
</evidence>
<dbReference type="OMA" id="CRANDHV"/>
<proteinExistence type="predicted"/>
<dbReference type="Pfam" id="PF13968">
    <property type="entry name" value="DUF4220"/>
    <property type="match status" value="1"/>
</dbReference>
<dbReference type="OrthoDB" id="1689146at2759"/>
<dbReference type="Pfam" id="PF04578">
    <property type="entry name" value="DUF594"/>
    <property type="match status" value="1"/>
</dbReference>
<dbReference type="EMBL" id="CP093344">
    <property type="protein sequence ID" value="WOG89894.1"/>
    <property type="molecule type" value="Genomic_DNA"/>
</dbReference>
<reference evidence="1" key="1">
    <citation type="journal article" date="2016" name="Nat. Genet.">
        <title>A high-quality carrot genome assembly provides new insights into carotenoid accumulation and asterid genome evolution.</title>
        <authorList>
            <person name="Iorizzo M."/>
            <person name="Ellison S."/>
            <person name="Senalik D."/>
            <person name="Zeng P."/>
            <person name="Satapoomin P."/>
            <person name="Huang J."/>
            <person name="Bowman M."/>
            <person name="Iovene M."/>
            <person name="Sanseverino W."/>
            <person name="Cavagnaro P."/>
            <person name="Yildiz M."/>
            <person name="Macko-Podgorni A."/>
            <person name="Moranska E."/>
            <person name="Grzebelus E."/>
            <person name="Grzebelus D."/>
            <person name="Ashrafi H."/>
            <person name="Zheng Z."/>
            <person name="Cheng S."/>
            <person name="Spooner D."/>
            <person name="Van Deynze A."/>
            <person name="Simon P."/>
        </authorList>
    </citation>
    <scope>NUCLEOTIDE SEQUENCE</scope>
    <source>
        <tissue evidence="1">Leaf</tissue>
    </source>
</reference>
<organism evidence="1 2">
    <name type="scientific">Daucus carota subsp. sativus</name>
    <name type="common">Carrot</name>
    <dbReference type="NCBI Taxonomy" id="79200"/>
    <lineage>
        <taxon>Eukaryota</taxon>
        <taxon>Viridiplantae</taxon>
        <taxon>Streptophyta</taxon>
        <taxon>Embryophyta</taxon>
        <taxon>Tracheophyta</taxon>
        <taxon>Spermatophyta</taxon>
        <taxon>Magnoliopsida</taxon>
        <taxon>eudicotyledons</taxon>
        <taxon>Gunneridae</taxon>
        <taxon>Pentapetalae</taxon>
        <taxon>asterids</taxon>
        <taxon>campanulids</taxon>
        <taxon>Apiales</taxon>
        <taxon>Apiaceae</taxon>
        <taxon>Apioideae</taxon>
        <taxon>Scandiceae</taxon>
        <taxon>Daucinae</taxon>
        <taxon>Daucus</taxon>
        <taxon>Daucus sect. Daucus</taxon>
    </lineage>
</organism>
<dbReference type="KEGG" id="dcr:108209209"/>
<dbReference type="InterPro" id="IPR025315">
    <property type="entry name" value="DUF4220"/>
</dbReference>
<dbReference type="Gramene" id="KZN07253">
    <property type="protein sequence ID" value="KZN07253"/>
    <property type="gene ID" value="DCAR_008090"/>
</dbReference>
<dbReference type="InterPro" id="IPR007658">
    <property type="entry name" value="DUF594"/>
</dbReference>